<evidence type="ECO:0000313" key="2">
    <source>
        <dbReference type="EMBL" id="PTX54355.1"/>
    </source>
</evidence>
<proteinExistence type="predicted"/>
<keyword evidence="1" id="KW-0812">Transmembrane</keyword>
<feature type="transmembrane region" description="Helical" evidence="1">
    <location>
        <begin position="49"/>
        <end position="68"/>
    </location>
</feature>
<dbReference type="Proteomes" id="UP000243978">
    <property type="component" value="Unassembled WGS sequence"/>
</dbReference>
<dbReference type="AlphaFoldDB" id="A0A2T6BE76"/>
<evidence type="ECO:0000313" key="3">
    <source>
        <dbReference type="Proteomes" id="UP000243978"/>
    </source>
</evidence>
<evidence type="ECO:0000256" key="1">
    <source>
        <dbReference type="SAM" id="Phobius"/>
    </source>
</evidence>
<dbReference type="RefSeq" id="WP_146174236.1">
    <property type="nucleotide sequence ID" value="NZ_QBKS01000002.1"/>
</dbReference>
<keyword evidence="3" id="KW-1185">Reference proteome</keyword>
<keyword evidence="1" id="KW-1133">Transmembrane helix</keyword>
<comment type="caution">
    <text evidence="2">The sequence shown here is derived from an EMBL/GenBank/DDBJ whole genome shotgun (WGS) entry which is preliminary data.</text>
</comment>
<feature type="transmembrane region" description="Helical" evidence="1">
    <location>
        <begin position="100"/>
        <end position="124"/>
    </location>
</feature>
<name>A0A2T6BE76_9RHOB</name>
<dbReference type="EMBL" id="QBKS01000002">
    <property type="protein sequence ID" value="PTX54355.1"/>
    <property type="molecule type" value="Genomic_DNA"/>
</dbReference>
<organism evidence="2 3">
    <name type="scientific">Litoreibacter ponti</name>
    <dbReference type="NCBI Taxonomy" id="1510457"/>
    <lineage>
        <taxon>Bacteria</taxon>
        <taxon>Pseudomonadati</taxon>
        <taxon>Pseudomonadota</taxon>
        <taxon>Alphaproteobacteria</taxon>
        <taxon>Rhodobacterales</taxon>
        <taxon>Roseobacteraceae</taxon>
        <taxon>Litoreibacter</taxon>
    </lineage>
</organism>
<protein>
    <submittedName>
        <fullName evidence="2">Uncharacterized protein</fullName>
    </submittedName>
</protein>
<feature type="transmembrane region" description="Helical" evidence="1">
    <location>
        <begin position="169"/>
        <end position="188"/>
    </location>
</feature>
<accession>A0A2T6BE76</accession>
<sequence>MALVKFFCWLLSLIALTALLVTGFGLSLTGLPRMVIDGYLTAQSALFALVPRAVSASWQAAFVFYLLFGVVERAFSEWGFEYAGLVQRGTRMPLKKLGRWVRAVVSVVAWPLSLASDVMAVLLWHRGTGELAREASALTLRSMRYGLSRDEVEDVVGRYGRLTYMARPLFMTALCLTYVVLMLVLFLIF</sequence>
<gene>
    <name evidence="2" type="ORF">C8N43_3169</name>
</gene>
<keyword evidence="1" id="KW-0472">Membrane</keyword>
<reference evidence="2 3" key="1">
    <citation type="submission" date="2018-04" db="EMBL/GenBank/DDBJ databases">
        <title>Genomic Encyclopedia of Archaeal and Bacterial Type Strains, Phase II (KMG-II): from individual species to whole genera.</title>
        <authorList>
            <person name="Goeker M."/>
        </authorList>
    </citation>
    <scope>NUCLEOTIDE SEQUENCE [LARGE SCALE GENOMIC DNA]</scope>
    <source>
        <strain evidence="2 3">DSM 100977</strain>
    </source>
</reference>